<evidence type="ECO:0000256" key="8">
    <source>
        <dbReference type="ARBA" id="ARBA00023136"/>
    </source>
</evidence>
<dbReference type="SMART" id="SM00563">
    <property type="entry name" value="PlsC"/>
    <property type="match status" value="1"/>
</dbReference>
<evidence type="ECO:0000256" key="3">
    <source>
        <dbReference type="ARBA" id="ARBA00022679"/>
    </source>
</evidence>
<dbReference type="GO" id="GO:0047184">
    <property type="term" value="F:1-acylglycerophosphocholine O-acyltransferase activity"/>
    <property type="evidence" value="ECO:0007669"/>
    <property type="project" value="TreeGrafter"/>
</dbReference>
<keyword evidence="7" id="KW-0496">Mitochondrion</keyword>
<keyword evidence="8" id="KW-0472">Membrane</keyword>
<protein>
    <recommendedName>
        <fullName evidence="12">Tafazzin family protein</fullName>
    </recommendedName>
</protein>
<evidence type="ECO:0000256" key="6">
    <source>
        <dbReference type="ARBA" id="ARBA00023098"/>
    </source>
</evidence>
<dbReference type="GO" id="GO:0007007">
    <property type="term" value="P:inner mitochondrial membrane organization"/>
    <property type="evidence" value="ECO:0007669"/>
    <property type="project" value="TreeGrafter"/>
</dbReference>
<accession>A0A165P8R9</accession>
<evidence type="ECO:0000256" key="9">
    <source>
        <dbReference type="ARBA" id="ARBA00023315"/>
    </source>
</evidence>
<evidence type="ECO:0000256" key="12">
    <source>
        <dbReference type="RuleBase" id="RU365062"/>
    </source>
</evidence>
<evidence type="ECO:0000256" key="11">
    <source>
        <dbReference type="ARBA" id="ARBA00047906"/>
    </source>
</evidence>
<dbReference type="AlphaFoldDB" id="A0A165P8R9"/>
<dbReference type="InParanoid" id="A0A165P8R9"/>
<evidence type="ECO:0000313" key="14">
    <source>
        <dbReference type="EMBL" id="KZT20685.1"/>
    </source>
</evidence>
<keyword evidence="3 14" id="KW-0808">Transferase</keyword>
<evidence type="ECO:0000256" key="5">
    <source>
        <dbReference type="ARBA" id="ARBA00022792"/>
    </source>
</evidence>
<organism evidence="14 15">
    <name type="scientific">Neolentinus lepideus HHB14362 ss-1</name>
    <dbReference type="NCBI Taxonomy" id="1314782"/>
    <lineage>
        <taxon>Eukaryota</taxon>
        <taxon>Fungi</taxon>
        <taxon>Dikarya</taxon>
        <taxon>Basidiomycota</taxon>
        <taxon>Agaricomycotina</taxon>
        <taxon>Agaricomycetes</taxon>
        <taxon>Gloeophyllales</taxon>
        <taxon>Gloeophyllaceae</taxon>
        <taxon>Neolentinus</taxon>
    </lineage>
</organism>
<evidence type="ECO:0000313" key="15">
    <source>
        <dbReference type="Proteomes" id="UP000076761"/>
    </source>
</evidence>
<dbReference type="PANTHER" id="PTHR12497">
    <property type="entry name" value="TAZ PROTEIN TAFAZZIN"/>
    <property type="match status" value="1"/>
</dbReference>
<evidence type="ECO:0000256" key="4">
    <source>
        <dbReference type="ARBA" id="ARBA00022787"/>
    </source>
</evidence>
<dbReference type="Proteomes" id="UP000076761">
    <property type="component" value="Unassembled WGS sequence"/>
</dbReference>
<keyword evidence="5" id="KW-0999">Mitochondrion inner membrane</keyword>
<comment type="subcellular location">
    <subcellularLocation>
        <location evidence="1">Mitochondrion inner membrane</location>
        <topology evidence="1">Peripheral membrane protein</topology>
        <orientation evidence="1">Intermembrane side</orientation>
    </subcellularLocation>
    <subcellularLocation>
        <location evidence="10">Mitochondrion outer membrane</location>
        <topology evidence="10">Peripheral membrane protein</topology>
        <orientation evidence="10">Intermembrane side</orientation>
    </subcellularLocation>
</comment>
<feature type="domain" description="Phospholipid/glycerol acyltransferase" evidence="13">
    <location>
        <begin position="53"/>
        <end position="186"/>
    </location>
</feature>
<sequence>MATNFFSRATVATVGLTCKAFLKLGFCSSVSVNGLDTLLQALWSKERENGRGVVTVANHLSTLDDPLLWGIMPWRSYFSERTTRWALGASDIIFTNPIFSAFFRNGQVLETFRGKGIYQPSVDTAVAKLNGGGWVHLFGEGKVCQSNDYHERNGVAYLARFKWGIGRMLMETNLPPIIIPMWITGFDKLMPEGRPIPYKFIPRLGANLSVTFGSPIPAEKIQSALATVDRNPAHIHIRPSHSDNVSHGGGWIGETITQLAPAFTPQYCERDGQLWEEMARVRSEVAEIIKREVEALGRSVSGERLGK</sequence>
<evidence type="ECO:0000256" key="1">
    <source>
        <dbReference type="ARBA" id="ARBA00004137"/>
    </source>
</evidence>
<dbReference type="OrthoDB" id="193467at2759"/>
<comment type="catalytic activity">
    <reaction evidence="11">
        <text>1'-[1,2-diacyl-sn-glycero-3-phospho],3'-[1-acyl-sn-glycero-3-phospho]-glycerol + a 1,2-diacyl-sn-glycero-3-phosphocholine = a cardiolipin + a 1-acyl-sn-glycero-3-phosphocholine</text>
        <dbReference type="Rhea" id="RHEA:33731"/>
        <dbReference type="ChEBI" id="CHEBI:57643"/>
        <dbReference type="ChEBI" id="CHEBI:58168"/>
        <dbReference type="ChEBI" id="CHEBI:62237"/>
        <dbReference type="ChEBI" id="CHEBI:64743"/>
    </reaction>
    <physiologicalReaction direction="left-to-right" evidence="11">
        <dbReference type="Rhea" id="RHEA:33732"/>
    </physiologicalReaction>
    <physiologicalReaction direction="right-to-left" evidence="11">
        <dbReference type="Rhea" id="RHEA:33733"/>
    </physiologicalReaction>
</comment>
<keyword evidence="15" id="KW-1185">Reference proteome</keyword>
<keyword evidence="6" id="KW-0443">Lipid metabolism</keyword>
<gene>
    <name evidence="14" type="ORF">NEOLEDRAFT_1075127</name>
</gene>
<evidence type="ECO:0000256" key="2">
    <source>
        <dbReference type="ARBA" id="ARBA00010524"/>
    </source>
</evidence>
<dbReference type="GO" id="GO:0035965">
    <property type="term" value="P:cardiolipin acyl-chain remodeling"/>
    <property type="evidence" value="ECO:0007669"/>
    <property type="project" value="TreeGrafter"/>
</dbReference>
<dbReference type="InterPro" id="IPR002123">
    <property type="entry name" value="Plipid/glycerol_acylTrfase"/>
</dbReference>
<dbReference type="PANTHER" id="PTHR12497:SF0">
    <property type="entry name" value="TAFAZZIN"/>
    <property type="match status" value="1"/>
</dbReference>
<evidence type="ECO:0000256" key="7">
    <source>
        <dbReference type="ARBA" id="ARBA00023128"/>
    </source>
</evidence>
<proteinExistence type="inferred from homology"/>
<evidence type="ECO:0000256" key="10">
    <source>
        <dbReference type="ARBA" id="ARBA00024323"/>
    </source>
</evidence>
<reference evidence="14 15" key="1">
    <citation type="journal article" date="2016" name="Mol. Biol. Evol.">
        <title>Comparative Genomics of Early-Diverging Mushroom-Forming Fungi Provides Insights into the Origins of Lignocellulose Decay Capabilities.</title>
        <authorList>
            <person name="Nagy L.G."/>
            <person name="Riley R."/>
            <person name="Tritt A."/>
            <person name="Adam C."/>
            <person name="Daum C."/>
            <person name="Floudas D."/>
            <person name="Sun H."/>
            <person name="Yadav J.S."/>
            <person name="Pangilinan J."/>
            <person name="Larsson K.H."/>
            <person name="Matsuura K."/>
            <person name="Barry K."/>
            <person name="Labutti K."/>
            <person name="Kuo R."/>
            <person name="Ohm R.A."/>
            <person name="Bhattacharya S.S."/>
            <person name="Shirouzu T."/>
            <person name="Yoshinaga Y."/>
            <person name="Martin F.M."/>
            <person name="Grigoriev I.V."/>
            <person name="Hibbett D.S."/>
        </authorList>
    </citation>
    <scope>NUCLEOTIDE SEQUENCE [LARGE SCALE GENOMIC DNA]</scope>
    <source>
        <strain evidence="14 15">HHB14362 ss-1</strain>
    </source>
</reference>
<dbReference type="SUPFAM" id="SSF69593">
    <property type="entry name" value="Glycerol-3-phosphate (1)-acyltransferase"/>
    <property type="match status" value="1"/>
</dbReference>
<keyword evidence="9 14" id="KW-0012">Acyltransferase</keyword>
<evidence type="ECO:0000259" key="13">
    <source>
        <dbReference type="SMART" id="SM00563"/>
    </source>
</evidence>
<dbReference type="InterPro" id="IPR000872">
    <property type="entry name" value="Tafazzin"/>
</dbReference>
<name>A0A165P8R9_9AGAM</name>
<dbReference type="STRING" id="1314782.A0A165P8R9"/>
<comment type="similarity">
    <text evidence="2 12">Belongs to the taffazin family.</text>
</comment>
<keyword evidence="4" id="KW-1000">Mitochondrion outer membrane</keyword>
<dbReference type="CDD" id="cd07989">
    <property type="entry name" value="LPLAT_AGPAT-like"/>
    <property type="match status" value="1"/>
</dbReference>
<dbReference type="EMBL" id="KV425616">
    <property type="protein sequence ID" value="KZT20685.1"/>
    <property type="molecule type" value="Genomic_DNA"/>
</dbReference>
<dbReference type="GO" id="GO:0005741">
    <property type="term" value="C:mitochondrial outer membrane"/>
    <property type="evidence" value="ECO:0007669"/>
    <property type="project" value="UniProtKB-SubCell"/>
</dbReference>
<dbReference type="GO" id="GO:0005743">
    <property type="term" value="C:mitochondrial inner membrane"/>
    <property type="evidence" value="ECO:0007669"/>
    <property type="project" value="UniProtKB-SubCell"/>
</dbReference>
<dbReference type="PRINTS" id="PR00979">
    <property type="entry name" value="TAFAZZIN"/>
</dbReference>
<dbReference type="Pfam" id="PF01553">
    <property type="entry name" value="Acyltransferase"/>
    <property type="match status" value="1"/>
</dbReference>